<dbReference type="InterPro" id="IPR001789">
    <property type="entry name" value="Sig_transdc_resp-reg_receiver"/>
</dbReference>
<organism evidence="4 5">
    <name type="scientific">Bradyrhizobium erythrophlei</name>
    <dbReference type="NCBI Taxonomy" id="1437360"/>
    <lineage>
        <taxon>Bacteria</taxon>
        <taxon>Pseudomonadati</taxon>
        <taxon>Pseudomonadota</taxon>
        <taxon>Alphaproteobacteria</taxon>
        <taxon>Hyphomicrobiales</taxon>
        <taxon>Nitrobacteraceae</taxon>
        <taxon>Bradyrhizobium</taxon>
    </lineage>
</organism>
<protein>
    <submittedName>
        <fullName evidence="4">Response regulator receiver domain-containing protein</fullName>
    </submittedName>
</protein>
<dbReference type="Pfam" id="PF00072">
    <property type="entry name" value="Response_reg"/>
    <property type="match status" value="1"/>
</dbReference>
<dbReference type="InterPro" id="IPR050595">
    <property type="entry name" value="Bact_response_regulator"/>
</dbReference>
<dbReference type="PANTHER" id="PTHR44591">
    <property type="entry name" value="STRESS RESPONSE REGULATOR PROTEIN 1"/>
    <property type="match status" value="1"/>
</dbReference>
<dbReference type="GO" id="GO:0000160">
    <property type="term" value="P:phosphorelay signal transduction system"/>
    <property type="evidence" value="ECO:0007669"/>
    <property type="project" value="InterPro"/>
</dbReference>
<evidence type="ECO:0000256" key="1">
    <source>
        <dbReference type="ARBA" id="ARBA00022553"/>
    </source>
</evidence>
<name>A0A1M7UFT0_9BRAD</name>
<proteinExistence type="predicted"/>
<feature type="modified residue" description="4-aspartylphosphate" evidence="2">
    <location>
        <position position="59"/>
    </location>
</feature>
<evidence type="ECO:0000313" key="5">
    <source>
        <dbReference type="Proteomes" id="UP000184096"/>
    </source>
</evidence>
<dbReference type="InterPro" id="IPR011006">
    <property type="entry name" value="CheY-like_superfamily"/>
</dbReference>
<dbReference type="OrthoDB" id="9784719at2"/>
<dbReference type="Gene3D" id="3.40.50.2300">
    <property type="match status" value="1"/>
</dbReference>
<dbReference type="EMBL" id="LT670849">
    <property type="protein sequence ID" value="SHN81765.1"/>
    <property type="molecule type" value="Genomic_DNA"/>
</dbReference>
<dbReference type="CDD" id="cd00156">
    <property type="entry name" value="REC"/>
    <property type="match status" value="1"/>
</dbReference>
<keyword evidence="5" id="KW-1185">Reference proteome</keyword>
<dbReference type="PROSITE" id="PS50110">
    <property type="entry name" value="RESPONSE_REGULATORY"/>
    <property type="match status" value="1"/>
</dbReference>
<dbReference type="AlphaFoldDB" id="A0A1M7UFT0"/>
<evidence type="ECO:0000313" key="4">
    <source>
        <dbReference type="EMBL" id="SHN81765.1"/>
    </source>
</evidence>
<dbReference type="Proteomes" id="UP000184096">
    <property type="component" value="Chromosome I"/>
</dbReference>
<dbReference type="SUPFAM" id="SSF52172">
    <property type="entry name" value="CheY-like"/>
    <property type="match status" value="1"/>
</dbReference>
<reference evidence="5" key="1">
    <citation type="submission" date="2016-11" db="EMBL/GenBank/DDBJ databases">
        <authorList>
            <person name="Varghese N."/>
            <person name="Submissions S."/>
        </authorList>
    </citation>
    <scope>NUCLEOTIDE SEQUENCE [LARGE SCALE GENOMIC DNA]</scope>
    <source>
        <strain evidence="5">GAS401</strain>
    </source>
</reference>
<accession>A0A1M7UFT0</accession>
<evidence type="ECO:0000256" key="2">
    <source>
        <dbReference type="PROSITE-ProRule" id="PRU00169"/>
    </source>
</evidence>
<sequence>MGQSRPFRPVALVVEDDPIQREMIAMLLEETDYDVIQCEDAQTAELALKNRHPALLVTDVTLVGAMTGLELVESARQVNPSLRVIVMSGRPPARALPDGVTFFAKPFYPIELIRELSGDRRH</sequence>
<evidence type="ECO:0000259" key="3">
    <source>
        <dbReference type="PROSITE" id="PS50110"/>
    </source>
</evidence>
<dbReference type="SMART" id="SM00448">
    <property type="entry name" value="REC"/>
    <property type="match status" value="1"/>
</dbReference>
<dbReference type="RefSeq" id="WP_072826381.1">
    <property type="nucleotide sequence ID" value="NZ_LT670849.1"/>
</dbReference>
<feature type="domain" description="Response regulatory" evidence="3">
    <location>
        <begin position="10"/>
        <end position="120"/>
    </location>
</feature>
<keyword evidence="1 2" id="KW-0597">Phosphoprotein</keyword>
<gene>
    <name evidence="4" type="ORF">SAMN05444170_4898</name>
</gene>
<dbReference type="PANTHER" id="PTHR44591:SF21">
    <property type="entry name" value="TWO-COMPONENT RESPONSE REGULATOR"/>
    <property type="match status" value="1"/>
</dbReference>